<dbReference type="AlphaFoldDB" id="A0A6L2P1R3"/>
<dbReference type="InterPro" id="IPR000477">
    <property type="entry name" value="RT_dom"/>
</dbReference>
<dbReference type="GO" id="GO:0003964">
    <property type="term" value="F:RNA-directed DNA polymerase activity"/>
    <property type="evidence" value="ECO:0007669"/>
    <property type="project" value="UniProtKB-KW"/>
</dbReference>
<evidence type="ECO:0000256" key="7">
    <source>
        <dbReference type="ARBA" id="ARBA00022918"/>
    </source>
</evidence>
<keyword evidence="1" id="KW-0645">Protease</keyword>
<dbReference type="PANTHER" id="PTHR24559">
    <property type="entry name" value="TRANSPOSON TY3-I GAG-POL POLYPROTEIN"/>
    <property type="match status" value="1"/>
</dbReference>
<dbReference type="GO" id="GO:0006508">
    <property type="term" value="P:proteolysis"/>
    <property type="evidence" value="ECO:0007669"/>
    <property type="project" value="UniProtKB-KW"/>
</dbReference>
<dbReference type="Gene3D" id="3.30.70.270">
    <property type="match status" value="1"/>
</dbReference>
<dbReference type="SUPFAM" id="SSF56672">
    <property type="entry name" value="DNA/RNA polymerases"/>
    <property type="match status" value="1"/>
</dbReference>
<feature type="domain" description="Reverse transcriptase" evidence="9">
    <location>
        <begin position="206"/>
        <end position="308"/>
    </location>
</feature>
<dbReference type="PANTHER" id="PTHR24559:SF444">
    <property type="entry name" value="REVERSE TRANSCRIPTASE DOMAIN-CONTAINING PROTEIN"/>
    <property type="match status" value="1"/>
</dbReference>
<dbReference type="Pfam" id="PF00078">
    <property type="entry name" value="RVT_1"/>
    <property type="match status" value="1"/>
</dbReference>
<keyword evidence="5" id="KW-0255">Endonuclease</keyword>
<dbReference type="InterPro" id="IPR053134">
    <property type="entry name" value="RNA-dir_DNA_polymerase"/>
</dbReference>
<evidence type="ECO:0000256" key="8">
    <source>
        <dbReference type="SAM" id="MobiDB-lite"/>
    </source>
</evidence>
<evidence type="ECO:0000256" key="2">
    <source>
        <dbReference type="ARBA" id="ARBA00022679"/>
    </source>
</evidence>
<dbReference type="GO" id="GO:0004519">
    <property type="term" value="F:endonuclease activity"/>
    <property type="evidence" value="ECO:0007669"/>
    <property type="project" value="UniProtKB-KW"/>
</dbReference>
<dbReference type="Gene3D" id="3.10.10.10">
    <property type="entry name" value="HIV Type 1 Reverse Transcriptase, subunit A, domain 1"/>
    <property type="match status" value="1"/>
</dbReference>
<protein>
    <submittedName>
        <fullName evidence="10">Putative reverse transcriptase domain-containing protein</fullName>
    </submittedName>
</protein>
<keyword evidence="4" id="KW-0540">Nuclease</keyword>
<keyword evidence="6" id="KW-0378">Hydrolase</keyword>
<dbReference type="FunFam" id="3.10.10.10:FF:000007">
    <property type="entry name" value="Retrovirus-related Pol polyprotein from transposon 17.6-like Protein"/>
    <property type="match status" value="1"/>
</dbReference>
<dbReference type="GO" id="GO:0008233">
    <property type="term" value="F:peptidase activity"/>
    <property type="evidence" value="ECO:0007669"/>
    <property type="project" value="UniProtKB-KW"/>
</dbReference>
<name>A0A6L2P1R3_TANCI</name>
<dbReference type="InterPro" id="IPR043128">
    <property type="entry name" value="Rev_trsase/Diguanyl_cyclase"/>
</dbReference>
<evidence type="ECO:0000313" key="10">
    <source>
        <dbReference type="EMBL" id="GEU90784.1"/>
    </source>
</evidence>
<evidence type="ECO:0000256" key="4">
    <source>
        <dbReference type="ARBA" id="ARBA00022722"/>
    </source>
</evidence>
<evidence type="ECO:0000256" key="6">
    <source>
        <dbReference type="ARBA" id="ARBA00022801"/>
    </source>
</evidence>
<dbReference type="CDD" id="cd01647">
    <property type="entry name" value="RT_LTR"/>
    <property type="match status" value="1"/>
</dbReference>
<keyword evidence="2" id="KW-0808">Transferase</keyword>
<feature type="compositionally biased region" description="Basic and acidic residues" evidence="8">
    <location>
        <begin position="141"/>
        <end position="157"/>
    </location>
</feature>
<sequence length="361" mass="41562">MPPRRATRNNRNTIADNPNIAEIIAQQLQAVILSIVTQVTNNVNNGNGNDNRNGGNNNGCMYKELLACRPKDFDAKGGTIALIRWYEKMELMMDISGCVDNQKVKFHKLAKLVPHLVTPEPKRIDRALTDEAVRCRTLPKPGEKRKDDAESSKQRDLIHGATPVAKSPYRLVPSKMKELFVQLQELQDKGFIRPSHSPWGAHVFFIKKKDGLFWMCIDYGELNKLTIKNRYPLPRIDDLFDQLQGSRYFFKIDLHSGYHQLRVHEADIPKTAFRTRYGHLEFTVMPFGLTNAPAVFMDLMNRSKKDYKIHLKLIPELLEKEKLFAKSLKCEFWLQEVHFLLNMVNSNGIHVDPSKIKVVKN</sequence>
<proteinExistence type="predicted"/>
<dbReference type="InterPro" id="IPR043502">
    <property type="entry name" value="DNA/RNA_pol_sf"/>
</dbReference>
<organism evidence="10">
    <name type="scientific">Tanacetum cinerariifolium</name>
    <name type="common">Dalmatian daisy</name>
    <name type="synonym">Chrysanthemum cinerariifolium</name>
    <dbReference type="NCBI Taxonomy" id="118510"/>
    <lineage>
        <taxon>Eukaryota</taxon>
        <taxon>Viridiplantae</taxon>
        <taxon>Streptophyta</taxon>
        <taxon>Embryophyta</taxon>
        <taxon>Tracheophyta</taxon>
        <taxon>Spermatophyta</taxon>
        <taxon>Magnoliopsida</taxon>
        <taxon>eudicotyledons</taxon>
        <taxon>Gunneridae</taxon>
        <taxon>Pentapetalae</taxon>
        <taxon>asterids</taxon>
        <taxon>campanulids</taxon>
        <taxon>Asterales</taxon>
        <taxon>Asteraceae</taxon>
        <taxon>Asteroideae</taxon>
        <taxon>Anthemideae</taxon>
        <taxon>Anthemidinae</taxon>
        <taxon>Tanacetum</taxon>
    </lineage>
</organism>
<dbReference type="EMBL" id="BKCJ010010261">
    <property type="protein sequence ID" value="GEU90784.1"/>
    <property type="molecule type" value="Genomic_DNA"/>
</dbReference>
<accession>A0A6L2P1R3</accession>
<keyword evidence="7 10" id="KW-0695">RNA-directed DNA polymerase</keyword>
<evidence type="ECO:0000256" key="3">
    <source>
        <dbReference type="ARBA" id="ARBA00022695"/>
    </source>
</evidence>
<evidence type="ECO:0000259" key="9">
    <source>
        <dbReference type="Pfam" id="PF00078"/>
    </source>
</evidence>
<feature type="region of interest" description="Disordered" evidence="8">
    <location>
        <begin position="135"/>
        <end position="157"/>
    </location>
</feature>
<evidence type="ECO:0000256" key="5">
    <source>
        <dbReference type="ARBA" id="ARBA00022759"/>
    </source>
</evidence>
<reference evidence="10" key="1">
    <citation type="journal article" date="2019" name="Sci. Rep.">
        <title>Draft genome of Tanacetum cinerariifolium, the natural source of mosquito coil.</title>
        <authorList>
            <person name="Yamashiro T."/>
            <person name="Shiraishi A."/>
            <person name="Satake H."/>
            <person name="Nakayama K."/>
        </authorList>
    </citation>
    <scope>NUCLEOTIDE SEQUENCE</scope>
</reference>
<keyword evidence="3" id="KW-0548">Nucleotidyltransferase</keyword>
<evidence type="ECO:0000256" key="1">
    <source>
        <dbReference type="ARBA" id="ARBA00022670"/>
    </source>
</evidence>
<gene>
    <name evidence="10" type="ORF">Tci_062762</name>
</gene>
<comment type="caution">
    <text evidence="10">The sequence shown here is derived from an EMBL/GenBank/DDBJ whole genome shotgun (WGS) entry which is preliminary data.</text>
</comment>